<gene>
    <name evidence="1" type="ORF">H7U08_19375</name>
</gene>
<comment type="caution">
    <text evidence="1">The sequence shown here is derived from an EMBL/GenBank/DDBJ whole genome shotgun (WGS) entry which is preliminary data.</text>
</comment>
<dbReference type="RefSeq" id="WP_221826148.1">
    <property type="nucleotide sequence ID" value="NZ_JACLPZ010000023.1"/>
</dbReference>
<dbReference type="Proteomes" id="UP001197806">
    <property type="component" value="Unassembled WGS sequence"/>
</dbReference>
<name>A0AAW4QYB5_BACCE</name>
<accession>A0AAW4QYB5</accession>
<protein>
    <submittedName>
        <fullName evidence="1">Uncharacterized protein</fullName>
    </submittedName>
</protein>
<proteinExistence type="predicted"/>
<evidence type="ECO:0000313" key="1">
    <source>
        <dbReference type="EMBL" id="MBY0038676.1"/>
    </source>
</evidence>
<reference evidence="1" key="1">
    <citation type="submission" date="2020-08" db="EMBL/GenBank/DDBJ databases">
        <title>Fungal Genomes of the International Space Station.</title>
        <authorList>
            <person name="Seuylemezian A."/>
            <person name="Singh N.K."/>
            <person name="Wood J."/>
            <person name="Venkateswaran K."/>
        </authorList>
    </citation>
    <scope>NUCLEOTIDE SEQUENCE</scope>
    <source>
        <strain evidence="1">I2-B2</strain>
    </source>
</reference>
<organism evidence="1 2">
    <name type="scientific">Bacillus cereus</name>
    <dbReference type="NCBI Taxonomy" id="1396"/>
    <lineage>
        <taxon>Bacteria</taxon>
        <taxon>Bacillati</taxon>
        <taxon>Bacillota</taxon>
        <taxon>Bacilli</taxon>
        <taxon>Bacillales</taxon>
        <taxon>Bacillaceae</taxon>
        <taxon>Bacillus</taxon>
        <taxon>Bacillus cereus group</taxon>
    </lineage>
</organism>
<dbReference type="AlphaFoldDB" id="A0AAW4QYB5"/>
<sequence>MAIPKANAGYFFNGFLFAEFIDTDKFKEDINKLELTEVKEQWDLAQLFENIVLTNPMIKSKVDKVFFENILYSHLKNVYVNKITAHPSLAIELFKQKVKGLIEELNYKETIPMNYYSEMKDDGFYLMDALHITVTGTKFLAGYDFTEKNGVVKEARFLFVEVVRRGEKPCYFISGVSINFETGVSMILIRNIQGISKENDDLEAPNNTVNKLYYQVLKSVYEKLDIKLDKIDITADREGMYNFCKELDDYLLEDIRMEVTKKTTEQIKQSVQNLNKTLFPSEKRLSSTDKQDLGDKINSILLAYYLKYNITSKELVEKAKRLNLKGYPTKIKFMGSNSTRSSTQSASSKQPVVISDDYHGLYFSFTEALELEKWSISWFTDFKFDILADVDVIQTTIHSTRNNFKIVFLPDRPLEKEIIEHVVTSINSYR</sequence>
<evidence type="ECO:0000313" key="2">
    <source>
        <dbReference type="Proteomes" id="UP001197806"/>
    </source>
</evidence>
<dbReference type="EMBL" id="JACLPZ010000023">
    <property type="protein sequence ID" value="MBY0038676.1"/>
    <property type="molecule type" value="Genomic_DNA"/>
</dbReference>